<evidence type="ECO:0000313" key="3">
    <source>
        <dbReference type="Proteomes" id="UP000030341"/>
    </source>
</evidence>
<name>A0A0A7ELB7_9GAMM</name>
<dbReference type="InterPro" id="IPR011042">
    <property type="entry name" value="6-blade_b-propeller_TolB-like"/>
</dbReference>
<dbReference type="Proteomes" id="UP000030341">
    <property type="component" value="Chromosome 2"/>
</dbReference>
<dbReference type="EMBL" id="CP009889">
    <property type="protein sequence ID" value="AIY66742.1"/>
    <property type="molecule type" value="Genomic_DNA"/>
</dbReference>
<gene>
    <name evidence="2" type="ORF">OM33_16600</name>
</gene>
<dbReference type="Pfam" id="PF07995">
    <property type="entry name" value="GSDH"/>
    <property type="match status" value="1"/>
</dbReference>
<sequence>MLKNSKFMQLINRNYLHTSKDFIGKQYLLFFAFCVLSTTTFANAAFLPIEKYQINTIATGLNSPWSMVELPNGTWLITERDGHVVIVNEEGKTRTKLDLSGLYVAGQGGLLDIILAPDYSQSKTIYLSYAQGKLKANRLVIAKAKFDGSKFSKPSIIYHIATDKGTPQHYAGRMLLLPDNTLLVSSGDGFDYREQAQIIPNQLGKMLRINLDGTVPSDNPFTGHEDTKAHAVFTLGHRNPQGLVYDYDTQRIVSHEHGPAGGDELNFLRAGENYGWPVITYGKDYSQARISPFTEYKGMNQPSINWTPSIAPSGMAYYGTRHTEFASLQKQVLITTLVDRKLYAVDLANNHFSQSAIFPEISGRLRDVFITRSGSIAVLTDGKSGELLLVTPAQ</sequence>
<dbReference type="KEGG" id="pseo:OM33_16600"/>
<evidence type="ECO:0000259" key="1">
    <source>
        <dbReference type="Pfam" id="PF07995"/>
    </source>
</evidence>
<dbReference type="OrthoDB" id="9770043at2"/>
<proteinExistence type="predicted"/>
<dbReference type="RefSeq" id="WP_040135217.1">
    <property type="nucleotide sequence ID" value="NZ_CP009889.1"/>
</dbReference>
<keyword evidence="3" id="KW-1185">Reference proteome</keyword>
<dbReference type="PANTHER" id="PTHR19328:SF75">
    <property type="entry name" value="ALDOSE SUGAR DEHYDROGENASE YLII"/>
    <property type="match status" value="1"/>
</dbReference>
<protein>
    <submittedName>
        <fullName evidence="2">Dehydrogenase</fullName>
    </submittedName>
</protein>
<dbReference type="Gene3D" id="2.120.10.30">
    <property type="entry name" value="TolB, C-terminal domain"/>
    <property type="match status" value="1"/>
</dbReference>
<accession>A0A0A7ELB7</accession>
<dbReference type="AlphaFoldDB" id="A0A0A7ELB7"/>
<feature type="domain" description="Glucose/Sorbosone dehydrogenase" evidence="1">
    <location>
        <begin position="61"/>
        <end position="388"/>
    </location>
</feature>
<dbReference type="SUPFAM" id="SSF50952">
    <property type="entry name" value="Soluble quinoprotein glucose dehydrogenase"/>
    <property type="match status" value="1"/>
</dbReference>
<dbReference type="PANTHER" id="PTHR19328">
    <property type="entry name" value="HEDGEHOG-INTERACTING PROTEIN"/>
    <property type="match status" value="1"/>
</dbReference>
<evidence type="ECO:0000313" key="2">
    <source>
        <dbReference type="EMBL" id="AIY66742.1"/>
    </source>
</evidence>
<reference evidence="2 3" key="1">
    <citation type="submission" date="2014-11" db="EMBL/GenBank/DDBJ databases">
        <title>Complete Genome Sequence of Pseudoalteromonas sp. Strain OCN003 Isolated from Kaneohe Bay, Oahu, Hawaii.</title>
        <authorList>
            <person name="Beurmann S."/>
            <person name="Videau P."/>
            <person name="Ushijima B."/>
            <person name="Smith A.M."/>
            <person name="Aeby G.S."/>
            <person name="Callahan S.M."/>
            <person name="Belcaid M."/>
        </authorList>
    </citation>
    <scope>NUCLEOTIDE SEQUENCE [LARGE SCALE GENOMIC DNA]</scope>
    <source>
        <strain evidence="2 3">OCN003</strain>
    </source>
</reference>
<dbReference type="HOGENOM" id="CLU_012253_1_1_6"/>
<dbReference type="InterPro" id="IPR011041">
    <property type="entry name" value="Quinoprot_gluc/sorb_DH_b-prop"/>
</dbReference>
<dbReference type="eggNOG" id="COG2133">
    <property type="taxonomic scope" value="Bacteria"/>
</dbReference>
<organism evidence="2 3">
    <name type="scientific">Pseudoalteromonas piratica</name>
    <dbReference type="NCBI Taxonomy" id="1348114"/>
    <lineage>
        <taxon>Bacteria</taxon>
        <taxon>Pseudomonadati</taxon>
        <taxon>Pseudomonadota</taxon>
        <taxon>Gammaproteobacteria</taxon>
        <taxon>Alteromonadales</taxon>
        <taxon>Pseudoalteromonadaceae</taxon>
        <taxon>Pseudoalteromonas</taxon>
    </lineage>
</organism>
<dbReference type="InterPro" id="IPR012938">
    <property type="entry name" value="Glc/Sorbosone_DH"/>
</dbReference>